<protein>
    <submittedName>
        <fullName evidence="1">Uncharacterized protein</fullName>
    </submittedName>
</protein>
<evidence type="ECO:0000313" key="1">
    <source>
        <dbReference type="EMBL" id="KKL98237.1"/>
    </source>
</evidence>
<sequence>MHKIYIKMPGKPVGFTDPNRAGWSAAKEYEVEKIHPVMLFGEAPNGQTFVTHNGAKMGDWMRKQKPGTIVQSFLVYS</sequence>
<accession>A0A0F9JGV5</accession>
<dbReference type="AlphaFoldDB" id="A0A0F9JGV5"/>
<proteinExistence type="predicted"/>
<name>A0A0F9JGV5_9ZZZZ</name>
<organism evidence="1">
    <name type="scientific">marine sediment metagenome</name>
    <dbReference type="NCBI Taxonomy" id="412755"/>
    <lineage>
        <taxon>unclassified sequences</taxon>
        <taxon>metagenomes</taxon>
        <taxon>ecological metagenomes</taxon>
    </lineage>
</organism>
<dbReference type="EMBL" id="LAZR01017968">
    <property type="protein sequence ID" value="KKL98237.1"/>
    <property type="molecule type" value="Genomic_DNA"/>
</dbReference>
<gene>
    <name evidence="1" type="ORF">LCGC14_1826450</name>
</gene>
<reference evidence="1" key="1">
    <citation type="journal article" date="2015" name="Nature">
        <title>Complex archaea that bridge the gap between prokaryotes and eukaryotes.</title>
        <authorList>
            <person name="Spang A."/>
            <person name="Saw J.H."/>
            <person name="Jorgensen S.L."/>
            <person name="Zaremba-Niedzwiedzka K."/>
            <person name="Martijn J."/>
            <person name="Lind A.E."/>
            <person name="van Eijk R."/>
            <person name="Schleper C."/>
            <person name="Guy L."/>
            <person name="Ettema T.J."/>
        </authorList>
    </citation>
    <scope>NUCLEOTIDE SEQUENCE</scope>
</reference>
<comment type="caution">
    <text evidence="1">The sequence shown here is derived from an EMBL/GenBank/DDBJ whole genome shotgun (WGS) entry which is preliminary data.</text>
</comment>